<evidence type="ECO:0000313" key="1">
    <source>
        <dbReference type="EMBL" id="PZQ95514.1"/>
    </source>
</evidence>
<protein>
    <submittedName>
        <fullName evidence="1">Uncharacterized protein</fullName>
    </submittedName>
</protein>
<dbReference type="EMBL" id="QFQS01000007">
    <property type="protein sequence ID" value="PZQ95514.1"/>
    <property type="molecule type" value="Genomic_DNA"/>
</dbReference>
<reference evidence="1 2" key="1">
    <citation type="submission" date="2017-08" db="EMBL/GenBank/DDBJ databases">
        <title>Infants hospitalized years apart are colonized by the same room-sourced microbial strains.</title>
        <authorList>
            <person name="Brooks B."/>
            <person name="Olm M.R."/>
            <person name="Firek B.A."/>
            <person name="Baker R."/>
            <person name="Thomas B.C."/>
            <person name="Morowitz M.J."/>
            <person name="Banfield J.F."/>
        </authorList>
    </citation>
    <scope>NUCLEOTIDE SEQUENCE [LARGE SCALE GENOMIC DNA]</scope>
    <source>
        <strain evidence="1">S2_003_000_R2_11</strain>
    </source>
</reference>
<accession>A0A2W5S615</accession>
<comment type="caution">
    <text evidence="1">The sequence shown here is derived from an EMBL/GenBank/DDBJ whole genome shotgun (WGS) entry which is preliminary data.</text>
</comment>
<gene>
    <name evidence="1" type="ORF">DI533_19305</name>
</gene>
<sequence length="236" mass="25852">MIVTPVPAAAQSPVPGVFNPPPGCTGWLTVQSRGCRVSNHYKCEADPAGDQWRADFDQEGIFFVSHIDRETQWVESYDMFPTVRQWLEPGAADPASFSELLSTGIDTFDFNLSDDAGSKTNVKGFDKLTGNSTVIDGVQLQETEFDFTETTSDGTVLRKANGHEWIQPDWRLFFSGKSTWESAEGDLPIDGTPMQFIMPGEKGFFSTEPIFDCDAITSSLPGVLQSAPLVRVGAEP</sequence>
<name>A0A2W5S615_CERSP</name>
<evidence type="ECO:0000313" key="2">
    <source>
        <dbReference type="Proteomes" id="UP000248975"/>
    </source>
</evidence>
<dbReference type="Proteomes" id="UP000248975">
    <property type="component" value="Unassembled WGS sequence"/>
</dbReference>
<proteinExistence type="predicted"/>
<organism evidence="1 2">
    <name type="scientific">Cereibacter sphaeroides</name>
    <name type="common">Rhodobacter sphaeroides</name>
    <dbReference type="NCBI Taxonomy" id="1063"/>
    <lineage>
        <taxon>Bacteria</taxon>
        <taxon>Pseudomonadati</taxon>
        <taxon>Pseudomonadota</taxon>
        <taxon>Alphaproteobacteria</taxon>
        <taxon>Rhodobacterales</taxon>
        <taxon>Paracoccaceae</taxon>
        <taxon>Cereibacter</taxon>
    </lineage>
</organism>
<dbReference type="AlphaFoldDB" id="A0A2W5S615"/>